<dbReference type="InterPro" id="IPR001155">
    <property type="entry name" value="OxRdtase_FMN_N"/>
</dbReference>
<evidence type="ECO:0000256" key="4">
    <source>
        <dbReference type="ARBA" id="ARBA00022857"/>
    </source>
</evidence>
<dbReference type="Proteomes" id="UP000011668">
    <property type="component" value="Unassembled WGS sequence"/>
</dbReference>
<dbReference type="SUPFAM" id="SSF51395">
    <property type="entry name" value="FMN-linked oxidoreductases"/>
    <property type="match status" value="1"/>
</dbReference>
<dbReference type="GO" id="GO:0003959">
    <property type="term" value="F:NADPH dehydrogenase activity"/>
    <property type="evidence" value="ECO:0007669"/>
    <property type="project" value="InterPro"/>
</dbReference>
<dbReference type="EMBL" id="AFRT01001669">
    <property type="protein sequence ID" value="ELU39655.1"/>
    <property type="molecule type" value="Genomic_DNA"/>
</dbReference>
<dbReference type="OrthoDB" id="72788at2759"/>
<dbReference type="GO" id="GO:0050661">
    <property type="term" value="F:NADP binding"/>
    <property type="evidence" value="ECO:0007669"/>
    <property type="project" value="InterPro"/>
</dbReference>
<feature type="domain" description="NADH:flavin oxidoreductase/NADH oxidase N-terminal" evidence="6">
    <location>
        <begin position="89"/>
        <end position="480"/>
    </location>
</feature>
<dbReference type="InterPro" id="IPR044152">
    <property type="entry name" value="YqjM-like"/>
</dbReference>
<keyword evidence="3" id="KW-0288">FMN</keyword>
<evidence type="ECO:0000313" key="8">
    <source>
        <dbReference type="Proteomes" id="UP000011668"/>
    </source>
</evidence>
<dbReference type="PANTHER" id="PTHR43303">
    <property type="entry name" value="NADPH DEHYDROGENASE C23G7.10C-RELATED"/>
    <property type="match status" value="1"/>
</dbReference>
<dbReference type="InterPro" id="IPR013785">
    <property type="entry name" value="Aldolase_TIM"/>
</dbReference>
<keyword evidence="2" id="KW-0285">Flavoprotein</keyword>
<dbReference type="PANTHER" id="PTHR43303:SF4">
    <property type="entry name" value="NADPH DEHYDROGENASE C23G7.10C-RELATED"/>
    <property type="match status" value="1"/>
</dbReference>
<reference evidence="7 8" key="1">
    <citation type="journal article" date="2013" name="Nat. Commun.">
        <title>The evolution and pathogenic mechanisms of the rice sheath blight pathogen.</title>
        <authorList>
            <person name="Zheng A."/>
            <person name="Lin R."/>
            <person name="Xu L."/>
            <person name="Qin P."/>
            <person name="Tang C."/>
            <person name="Ai P."/>
            <person name="Zhang D."/>
            <person name="Liu Y."/>
            <person name="Sun Z."/>
            <person name="Feng H."/>
            <person name="Wang Y."/>
            <person name="Chen Y."/>
            <person name="Liang X."/>
            <person name="Fu R."/>
            <person name="Li Q."/>
            <person name="Zhang J."/>
            <person name="Yu X."/>
            <person name="Xie Z."/>
            <person name="Ding L."/>
            <person name="Guan P."/>
            <person name="Tang J."/>
            <person name="Liang Y."/>
            <person name="Wang S."/>
            <person name="Deng Q."/>
            <person name="Li S."/>
            <person name="Zhu J."/>
            <person name="Wang L."/>
            <person name="Liu H."/>
            <person name="Li P."/>
        </authorList>
    </citation>
    <scope>NUCLEOTIDE SEQUENCE [LARGE SCALE GENOMIC DNA]</scope>
    <source>
        <strain evidence="8">AG-1 IA</strain>
    </source>
</reference>
<evidence type="ECO:0000256" key="2">
    <source>
        <dbReference type="ARBA" id="ARBA00022630"/>
    </source>
</evidence>
<evidence type="ECO:0000256" key="5">
    <source>
        <dbReference type="ARBA" id="ARBA00023002"/>
    </source>
</evidence>
<comment type="caution">
    <text evidence="7">The sequence shown here is derived from an EMBL/GenBank/DDBJ whole genome shotgun (WGS) entry which is preliminary data.</text>
</comment>
<keyword evidence="8" id="KW-1185">Reference proteome</keyword>
<keyword evidence="5" id="KW-0560">Oxidoreductase</keyword>
<dbReference type="AlphaFoldDB" id="L8WNU3"/>
<sequence>MTARRYIDRRLLIAALLAALPLFIFPMASRILRFFRFSSPIPKDVPDSSPPVFRNVPAPGVDEYYPLNDPPIGTPYSSDEFPQNKDIPKLFTPYKIRDVEFKNRIWVSPMCQYSAVDGHMTDWHLVHIGGFAARGAGSIMLEATAVTPEGRITPECAGIWSDTHIAPIKRIVDFAHGQGTTVGIQLAHAGRKASTLAPWVQDRRHKAGGEGSKSTVAREVEGGWPANGMRLILSDDNSTNEYEIVVGPSDIPFADAYPIPKALGVEEIKDIIQAYVDAVERCKKIGCELLLLLIHNSPKFRPMIVDFIEIHGAHGYLIHSFYSPISNKRTDDYGGSLPNRLRLALEITRAIRKVWDKPLLFRLSATDWAKEEKDENGEWVSWGIQQSIELSKLLSKEGVDLIDVSSGGNYVGQQIPIGPGYQVPFAKQIKEAIPNLAIGAVGLITDPRQSAEILQSGSADVLFYARELLRHADFPLFAAQELGVAVKPAGQYERAWSRMLTPK</sequence>
<name>L8WNU3_THACA</name>
<accession>L8WNU3</accession>
<dbReference type="CDD" id="cd02932">
    <property type="entry name" value="OYE_YqiM_FMN"/>
    <property type="match status" value="1"/>
</dbReference>
<evidence type="ECO:0000259" key="6">
    <source>
        <dbReference type="Pfam" id="PF00724"/>
    </source>
</evidence>
<organism evidence="7 8">
    <name type="scientific">Thanatephorus cucumeris (strain AG1-IA)</name>
    <name type="common">Rice sheath blight fungus</name>
    <name type="synonym">Rhizoctonia solani</name>
    <dbReference type="NCBI Taxonomy" id="983506"/>
    <lineage>
        <taxon>Eukaryota</taxon>
        <taxon>Fungi</taxon>
        <taxon>Dikarya</taxon>
        <taxon>Basidiomycota</taxon>
        <taxon>Agaricomycotina</taxon>
        <taxon>Agaricomycetes</taxon>
        <taxon>Cantharellales</taxon>
        <taxon>Ceratobasidiaceae</taxon>
        <taxon>Rhizoctonia</taxon>
        <taxon>Rhizoctonia solani AG-1</taxon>
    </lineage>
</organism>
<comment type="cofactor">
    <cofactor evidence="1">
        <name>FMN</name>
        <dbReference type="ChEBI" id="CHEBI:58210"/>
    </cofactor>
</comment>
<dbReference type="Pfam" id="PF00724">
    <property type="entry name" value="Oxidored_FMN"/>
    <property type="match status" value="1"/>
</dbReference>
<keyword evidence="4" id="KW-0521">NADP</keyword>
<dbReference type="Gene3D" id="3.20.20.70">
    <property type="entry name" value="Aldolase class I"/>
    <property type="match status" value="1"/>
</dbReference>
<dbReference type="OMA" id="WPAQYQR"/>
<dbReference type="HOGENOM" id="CLU_012153_2_1_1"/>
<evidence type="ECO:0000313" key="7">
    <source>
        <dbReference type="EMBL" id="ELU39655.1"/>
    </source>
</evidence>
<dbReference type="STRING" id="983506.L8WNU3"/>
<dbReference type="GO" id="GO:0010181">
    <property type="term" value="F:FMN binding"/>
    <property type="evidence" value="ECO:0007669"/>
    <property type="project" value="InterPro"/>
</dbReference>
<evidence type="ECO:0000256" key="3">
    <source>
        <dbReference type="ARBA" id="ARBA00022643"/>
    </source>
</evidence>
<protein>
    <submittedName>
        <fullName evidence="7">NADH:flavin oxidoreductase/NADH oxidase</fullName>
    </submittedName>
</protein>
<proteinExistence type="predicted"/>
<evidence type="ECO:0000256" key="1">
    <source>
        <dbReference type="ARBA" id="ARBA00001917"/>
    </source>
</evidence>
<gene>
    <name evidence="7" type="ORF">AG1IA_06315</name>
</gene>